<accession>A0ABV7LSX0</accession>
<dbReference type="InterPro" id="IPR029052">
    <property type="entry name" value="Metallo-depent_PP-like"/>
</dbReference>
<keyword evidence="3" id="KW-1185">Reference proteome</keyword>
<dbReference type="Gene3D" id="3.60.21.10">
    <property type="match status" value="1"/>
</dbReference>
<comment type="caution">
    <text evidence="2">The sequence shown here is derived from an EMBL/GenBank/DDBJ whole genome shotgun (WGS) entry which is preliminary data.</text>
</comment>
<dbReference type="PANTHER" id="PTHR42850:SF10">
    <property type="entry name" value="SERINE_THREONINE-PROTEIN PHOSPHATASE 1"/>
    <property type="match status" value="1"/>
</dbReference>
<protein>
    <submittedName>
        <fullName evidence="2">Metallophosphoesterase</fullName>
    </submittedName>
</protein>
<evidence type="ECO:0000313" key="3">
    <source>
        <dbReference type="Proteomes" id="UP001595579"/>
    </source>
</evidence>
<proteinExistence type="predicted"/>
<dbReference type="SUPFAM" id="SSF56300">
    <property type="entry name" value="Metallo-dependent phosphatases"/>
    <property type="match status" value="1"/>
</dbReference>
<dbReference type="InterPro" id="IPR050126">
    <property type="entry name" value="Ap4A_hydrolase"/>
</dbReference>
<reference evidence="3" key="1">
    <citation type="journal article" date="2019" name="Int. J. Syst. Evol. Microbiol.">
        <title>The Global Catalogue of Microorganisms (GCM) 10K type strain sequencing project: providing services to taxonomists for standard genome sequencing and annotation.</title>
        <authorList>
            <consortium name="The Broad Institute Genomics Platform"/>
            <consortium name="The Broad Institute Genome Sequencing Center for Infectious Disease"/>
            <person name="Wu L."/>
            <person name="Ma J."/>
        </authorList>
    </citation>
    <scope>NUCLEOTIDE SEQUENCE [LARGE SCALE GENOMIC DNA]</scope>
    <source>
        <strain evidence="3">CECT 7698</strain>
    </source>
</reference>
<dbReference type="PANTHER" id="PTHR42850">
    <property type="entry name" value="METALLOPHOSPHOESTERASE"/>
    <property type="match status" value="1"/>
</dbReference>
<dbReference type="EMBL" id="JBHRUG010000031">
    <property type="protein sequence ID" value="MFC3285256.1"/>
    <property type="molecule type" value="Genomic_DNA"/>
</dbReference>
<dbReference type="Proteomes" id="UP001595579">
    <property type="component" value="Unassembled WGS sequence"/>
</dbReference>
<dbReference type="Pfam" id="PF00149">
    <property type="entry name" value="Metallophos"/>
    <property type="match status" value="1"/>
</dbReference>
<evidence type="ECO:0000313" key="2">
    <source>
        <dbReference type="EMBL" id="MFC3285256.1"/>
    </source>
</evidence>
<organism evidence="2 3">
    <name type="scientific">Litchfieldella rifensis</name>
    <dbReference type="NCBI Taxonomy" id="762643"/>
    <lineage>
        <taxon>Bacteria</taxon>
        <taxon>Pseudomonadati</taxon>
        <taxon>Pseudomonadota</taxon>
        <taxon>Gammaproteobacteria</taxon>
        <taxon>Oceanospirillales</taxon>
        <taxon>Halomonadaceae</taxon>
        <taxon>Litchfieldella</taxon>
    </lineage>
</organism>
<dbReference type="RefSeq" id="WP_386776014.1">
    <property type="nucleotide sequence ID" value="NZ_JBHRUG010000031.1"/>
</dbReference>
<dbReference type="PROSITE" id="PS00125">
    <property type="entry name" value="SER_THR_PHOSPHATASE"/>
    <property type="match status" value="1"/>
</dbReference>
<dbReference type="InterPro" id="IPR004843">
    <property type="entry name" value="Calcineurin-like_PHP"/>
</dbReference>
<evidence type="ECO:0000259" key="1">
    <source>
        <dbReference type="PROSITE" id="PS00125"/>
    </source>
</evidence>
<gene>
    <name evidence="2" type="ORF">ACFOEV_16790</name>
</gene>
<name>A0ABV7LSX0_9GAMM</name>
<sequence length="219" mass="24908">MLQRFSANTVGRDFVVSDIHGCYDLLMNELDRAGFERSRDRLFCVGDLIDRGPNSRACLSLPFEPWFHAVRGNHELLARDALEQGHWGMWLLNGGTWVRDEDPETVRQRLHEALSRMPYAFEIEVAGMRLGIVHAEPPTDWAMIERDDATIAHDLVWSRRRIGKGDSSKVRGIDAVVVGHTILRTPKWLGNVYFIDTGAFMTGRLTLLALEDIARTVPR</sequence>
<feature type="domain" description="Serine/threonine specific protein phosphatases" evidence="1">
    <location>
        <begin position="70"/>
        <end position="75"/>
    </location>
</feature>
<dbReference type="InterPro" id="IPR006186">
    <property type="entry name" value="Ser/Thr-sp_prot-phosphatase"/>
</dbReference>